<feature type="region of interest" description="Disordered" evidence="1">
    <location>
        <begin position="66"/>
        <end position="91"/>
    </location>
</feature>
<evidence type="ECO:0000313" key="3">
    <source>
        <dbReference type="EMBL" id="CDX59660.1"/>
    </source>
</evidence>
<organism evidence="3 4">
    <name type="scientific">Mesorhizobium plurifarium</name>
    <dbReference type="NCBI Taxonomy" id="69974"/>
    <lineage>
        <taxon>Bacteria</taxon>
        <taxon>Pseudomonadati</taxon>
        <taxon>Pseudomonadota</taxon>
        <taxon>Alphaproteobacteria</taxon>
        <taxon>Hyphomicrobiales</taxon>
        <taxon>Phyllobacteriaceae</taxon>
        <taxon>Mesorhizobium</taxon>
    </lineage>
</organism>
<dbReference type="Proteomes" id="UP000182888">
    <property type="component" value="Unassembled WGS sequence"/>
</dbReference>
<dbReference type="AlphaFoldDB" id="A0A0K2W1X0"/>
<protein>
    <submittedName>
        <fullName evidence="3">Uncharacterized protein</fullName>
    </submittedName>
</protein>
<feature type="signal peptide" evidence="2">
    <location>
        <begin position="1"/>
        <end position="21"/>
    </location>
</feature>
<feature type="chain" id="PRO_5005490138" evidence="2">
    <location>
        <begin position="22"/>
        <end position="91"/>
    </location>
</feature>
<sequence>MLTRLIAASALVLAMGGAAIAQSSDDWWWWHRDHRPAASEQQVDPYTTGSINGGSGLTTYGNTGAIGPCADTTPGPDANSQQNVNDHYCGK</sequence>
<evidence type="ECO:0000256" key="2">
    <source>
        <dbReference type="SAM" id="SignalP"/>
    </source>
</evidence>
<evidence type="ECO:0000313" key="4">
    <source>
        <dbReference type="Proteomes" id="UP000182888"/>
    </source>
</evidence>
<keyword evidence="2" id="KW-0732">Signal</keyword>
<proteinExistence type="predicted"/>
<name>A0A0K2W1X0_MESPL</name>
<reference evidence="4" key="1">
    <citation type="submission" date="2014-08" db="EMBL/GenBank/DDBJ databases">
        <authorList>
            <person name="Edwards T."/>
        </authorList>
    </citation>
    <scope>NUCLEOTIDE SEQUENCE [LARGE SCALE GENOMIC DNA]</scope>
</reference>
<evidence type="ECO:0000256" key="1">
    <source>
        <dbReference type="SAM" id="MobiDB-lite"/>
    </source>
</evidence>
<accession>A0A0K2W1X0</accession>
<dbReference type="EMBL" id="CCND01000020">
    <property type="protein sequence ID" value="CDX59660.1"/>
    <property type="molecule type" value="Genomic_DNA"/>
</dbReference>
<gene>
    <name evidence="3" type="ORF">MPL1032_270060</name>
</gene>